<evidence type="ECO:0000313" key="2">
    <source>
        <dbReference type="EMBL" id="MBB5398742.1"/>
    </source>
</evidence>
<name>A0A7W8L1J9_9BURK</name>
<organism evidence="2 3">
    <name type="scientific">Paraburkholderia youngii</name>
    <dbReference type="NCBI Taxonomy" id="2782701"/>
    <lineage>
        <taxon>Bacteria</taxon>
        <taxon>Pseudomonadati</taxon>
        <taxon>Pseudomonadota</taxon>
        <taxon>Betaproteobacteria</taxon>
        <taxon>Burkholderiales</taxon>
        <taxon>Burkholderiaceae</taxon>
        <taxon>Paraburkholderia</taxon>
    </lineage>
</organism>
<evidence type="ECO:0000313" key="3">
    <source>
        <dbReference type="Proteomes" id="UP000592820"/>
    </source>
</evidence>
<feature type="region of interest" description="Disordered" evidence="1">
    <location>
        <begin position="92"/>
        <end position="173"/>
    </location>
</feature>
<protein>
    <submittedName>
        <fullName evidence="2">Uncharacterized protein</fullName>
    </submittedName>
</protein>
<gene>
    <name evidence="2" type="ORF">HDG41_000778</name>
</gene>
<feature type="compositionally biased region" description="Acidic residues" evidence="1">
    <location>
        <begin position="116"/>
        <end position="127"/>
    </location>
</feature>
<dbReference type="EMBL" id="JACHDE010000001">
    <property type="protein sequence ID" value="MBB5398742.1"/>
    <property type="molecule type" value="Genomic_DNA"/>
</dbReference>
<reference evidence="2 3" key="1">
    <citation type="submission" date="2020-08" db="EMBL/GenBank/DDBJ databases">
        <title>Genomic Encyclopedia of Type Strains, Phase IV (KMG-V): Genome sequencing to study the core and pangenomes of soil and plant-associated prokaryotes.</title>
        <authorList>
            <person name="Whitman W."/>
        </authorList>
    </citation>
    <scope>NUCLEOTIDE SEQUENCE [LARGE SCALE GENOMIC DNA]</scope>
    <source>
        <strain evidence="2 3">JPY162</strain>
    </source>
</reference>
<proteinExistence type="predicted"/>
<accession>A0A7W8L1J9</accession>
<dbReference type="AlphaFoldDB" id="A0A7W8L1J9"/>
<sequence>MAPKATDISSFQIFESVVIRLYDGGVLSPAVLERVVGAFAQANVDWHGPVQGRSVDDRSLHEIVALTMLPGQPLRSASASFMSVIEHIAGVASQAEPKPARRGRTAVAPADKTEAEAEAEAETETESQELLAQLSGNEPPGKRRRANQQQDRPASPHGYSPFVNARPPRSKKP</sequence>
<evidence type="ECO:0000256" key="1">
    <source>
        <dbReference type="SAM" id="MobiDB-lite"/>
    </source>
</evidence>
<comment type="caution">
    <text evidence="2">The sequence shown here is derived from an EMBL/GenBank/DDBJ whole genome shotgun (WGS) entry which is preliminary data.</text>
</comment>
<dbReference type="Proteomes" id="UP000592820">
    <property type="component" value="Unassembled WGS sequence"/>
</dbReference>
<dbReference type="RefSeq" id="WP_184225318.1">
    <property type="nucleotide sequence ID" value="NZ_JACHDE010000001.1"/>
</dbReference>